<evidence type="ECO:0000256" key="4">
    <source>
        <dbReference type="ARBA" id="ARBA00022691"/>
    </source>
</evidence>
<evidence type="ECO:0000313" key="9">
    <source>
        <dbReference type="EMBL" id="PSC68991.1"/>
    </source>
</evidence>
<keyword evidence="10" id="KW-1185">Reference proteome</keyword>
<feature type="coiled-coil region" evidence="6">
    <location>
        <begin position="319"/>
        <end position="346"/>
    </location>
</feature>
<organism evidence="9 10">
    <name type="scientific">Micractinium conductrix</name>
    <dbReference type="NCBI Taxonomy" id="554055"/>
    <lineage>
        <taxon>Eukaryota</taxon>
        <taxon>Viridiplantae</taxon>
        <taxon>Chlorophyta</taxon>
        <taxon>core chlorophytes</taxon>
        <taxon>Trebouxiophyceae</taxon>
        <taxon>Chlorellales</taxon>
        <taxon>Chlorellaceae</taxon>
        <taxon>Chlorella clade</taxon>
        <taxon>Micractinium</taxon>
    </lineage>
</organism>
<evidence type="ECO:0000256" key="1">
    <source>
        <dbReference type="ARBA" id="ARBA00012162"/>
    </source>
</evidence>
<dbReference type="InterPro" id="IPR035996">
    <property type="entry name" value="4pyrrol_Methylase_sf"/>
</dbReference>
<evidence type="ECO:0000256" key="5">
    <source>
        <dbReference type="ARBA" id="ARBA00023244"/>
    </source>
</evidence>
<dbReference type="InterPro" id="IPR000878">
    <property type="entry name" value="4pyrrol_Mease"/>
</dbReference>
<dbReference type="InterPro" id="IPR011990">
    <property type="entry name" value="TPR-like_helical_dom_sf"/>
</dbReference>
<dbReference type="InterPro" id="IPR022111">
    <property type="entry name" value="Rhodanese_C"/>
</dbReference>
<dbReference type="PROSITE" id="PS50206">
    <property type="entry name" value="RHODANESE_3"/>
    <property type="match status" value="1"/>
</dbReference>
<evidence type="ECO:0000259" key="8">
    <source>
        <dbReference type="PROSITE" id="PS50206"/>
    </source>
</evidence>
<proteinExistence type="predicted"/>
<dbReference type="EMBL" id="LHPF02000030">
    <property type="protein sequence ID" value="PSC68991.1"/>
    <property type="molecule type" value="Genomic_DNA"/>
</dbReference>
<dbReference type="NCBIfam" id="NF004790">
    <property type="entry name" value="PRK06136.1"/>
    <property type="match status" value="1"/>
</dbReference>
<feature type="coiled-coil region" evidence="6">
    <location>
        <begin position="88"/>
        <end position="115"/>
    </location>
</feature>
<dbReference type="InterPro" id="IPR020936">
    <property type="entry name" value="TrhO"/>
</dbReference>
<dbReference type="Gene3D" id="3.40.250.10">
    <property type="entry name" value="Rhodanese-like domain"/>
    <property type="match status" value="1"/>
</dbReference>
<dbReference type="PANTHER" id="PTHR43268">
    <property type="entry name" value="THIOSULFATE SULFURTRANSFERASE/RHODANESE-LIKE DOMAIN-CONTAINING PROTEIN 2"/>
    <property type="match status" value="1"/>
</dbReference>
<dbReference type="GO" id="GO:0019354">
    <property type="term" value="P:siroheme biosynthetic process"/>
    <property type="evidence" value="ECO:0007669"/>
    <property type="project" value="InterPro"/>
</dbReference>
<dbReference type="GO" id="GO:0032259">
    <property type="term" value="P:methylation"/>
    <property type="evidence" value="ECO:0007669"/>
    <property type="project" value="UniProtKB-KW"/>
</dbReference>
<dbReference type="Pfam" id="PF00581">
    <property type="entry name" value="Rhodanese"/>
    <property type="match status" value="1"/>
</dbReference>
<dbReference type="OrthoDB" id="25002at2759"/>
<comment type="caution">
    <text evidence="9">The sequence shown here is derived from an EMBL/GenBank/DDBJ whole genome shotgun (WGS) entry which is preliminary data.</text>
</comment>
<dbReference type="STRING" id="554055.A0A2P6V4H4"/>
<dbReference type="Gene3D" id="1.25.40.10">
    <property type="entry name" value="Tetratricopeptide repeat domain"/>
    <property type="match status" value="1"/>
</dbReference>
<dbReference type="InterPro" id="IPR021851">
    <property type="entry name" value="DUF3455"/>
</dbReference>
<dbReference type="Pfam" id="PF00590">
    <property type="entry name" value="TP_methylase"/>
    <property type="match status" value="1"/>
</dbReference>
<dbReference type="CDD" id="cd11642">
    <property type="entry name" value="SUMT"/>
    <property type="match status" value="1"/>
</dbReference>
<dbReference type="InterPro" id="IPR036873">
    <property type="entry name" value="Rhodanese-like_dom_sf"/>
</dbReference>
<dbReference type="Pfam" id="PF12368">
    <property type="entry name" value="Rhodanese_C"/>
    <property type="match status" value="1"/>
</dbReference>
<feature type="region of interest" description="Disordered" evidence="7">
    <location>
        <begin position="409"/>
        <end position="428"/>
    </location>
</feature>
<protein>
    <recommendedName>
        <fullName evidence="1">uroporphyrinogen-III C-methyltransferase</fullName>
        <ecNumber evidence="1">2.1.1.107</ecNumber>
    </recommendedName>
</protein>
<dbReference type="SUPFAM" id="SSF53790">
    <property type="entry name" value="Tetrapyrrole methylase"/>
    <property type="match status" value="1"/>
</dbReference>
<dbReference type="SMART" id="SM00450">
    <property type="entry name" value="RHOD"/>
    <property type="match status" value="1"/>
</dbReference>
<keyword evidence="5" id="KW-0627">Porphyrin biosynthesis</keyword>
<dbReference type="InterPro" id="IPR014777">
    <property type="entry name" value="4pyrrole_Mease_sub1"/>
</dbReference>
<dbReference type="Pfam" id="PF11937">
    <property type="entry name" value="DUF3455"/>
    <property type="match status" value="1"/>
</dbReference>
<dbReference type="EC" id="2.1.1.107" evidence="1"/>
<evidence type="ECO:0000256" key="2">
    <source>
        <dbReference type="ARBA" id="ARBA00022603"/>
    </source>
</evidence>
<dbReference type="SUPFAM" id="SSF52821">
    <property type="entry name" value="Rhodanese/Cell cycle control phosphatase"/>
    <property type="match status" value="1"/>
</dbReference>
<dbReference type="NCBIfam" id="TIGR01469">
    <property type="entry name" value="cobA_cysG_Cterm"/>
    <property type="match status" value="1"/>
</dbReference>
<name>A0A2P6V4H4_9CHLO</name>
<dbReference type="GO" id="GO:0004851">
    <property type="term" value="F:uroporphyrin-III C-methyltransferase activity"/>
    <property type="evidence" value="ECO:0007669"/>
    <property type="project" value="UniProtKB-EC"/>
</dbReference>
<gene>
    <name evidence="9" type="ORF">C2E20_7413</name>
</gene>
<dbReference type="InterPro" id="IPR003043">
    <property type="entry name" value="Uropor_MeTrfase_CS"/>
</dbReference>
<evidence type="ECO:0000256" key="3">
    <source>
        <dbReference type="ARBA" id="ARBA00022679"/>
    </source>
</evidence>
<evidence type="ECO:0000256" key="6">
    <source>
        <dbReference type="SAM" id="Coils"/>
    </source>
</evidence>
<feature type="compositionally biased region" description="Basic and acidic residues" evidence="7">
    <location>
        <begin position="1485"/>
        <end position="1494"/>
    </location>
</feature>
<feature type="domain" description="Rhodanese" evidence="8">
    <location>
        <begin position="1262"/>
        <end position="1362"/>
    </location>
</feature>
<feature type="region of interest" description="Disordered" evidence="7">
    <location>
        <begin position="1468"/>
        <end position="1494"/>
    </location>
</feature>
<accession>A0A2P6V4H4</accession>
<dbReference type="FunFam" id="3.40.1010.10:FF:000001">
    <property type="entry name" value="Siroheme synthase"/>
    <property type="match status" value="1"/>
</dbReference>
<dbReference type="PANTHER" id="PTHR43268:SF3">
    <property type="entry name" value="RHODANESE-LIKE DOMAIN-CONTAINING PROTEIN 7-RELATED"/>
    <property type="match status" value="1"/>
</dbReference>
<sequence length="1671" mass="178229">MPPKSAGKAPASTATPPPPADDELVQRLEVTEAQLGLSRDKLQRLASTSAALDSERAALGGQLNAERAKFSDITAHLQGALAAAVARSDGLEAALAEARAALAAAQAAAAEAAAQAEERRAADVGAKQEELAGQAERVRQAEEFLAERDSLRARTVAAEAAAEEDSRRHHTRMMDLERKHASDRELWRRDAAEAVRAARAEMAAAADQRLDATTQQTICDNEAMAGELQYQGRHVQGLLTRNSDLQKEVNELRLALDICRRSEAELVKKALACEKTVETLLARLGALEAAAGERAAAVAHLSEQLADSWAEVHAAGLQLDDKAAQVALLEDKVEKKRRELRTLRASLSDAANFLMQCLSDAKQDLLGEQGRAALAAAAPEGLMEQLAAAPGSPPVGACTGQSAAVPPAARRCASPQPGGSPAAAAPAPATTPLLAELPPPARQELLQRLLDRLGVDWQEQQGLVLPASGSPSAASSLFSWRGAASPRSHRSAAAVCGDALPGKLGRGGAPCDGDSEVLMKQLSRGFAADGGGGGGSDDARAARRRSEAWEEVGRLSEAASEIADDRGSAEARKKLKEELPHLEARFGADDPALGLLYNQLALWSFADGQYGDAVDAARAAQQVWIKESGEDSPAAAFHGIRLGMALAADGHPEEAFPLLEKGLSVAVDNYNSQVGQLEGVMPMAEDPEAAAQDASEADDAAMAARAEQQRVSIGMLEQLGRALQEAKFYRALSFIGVTGRELNASWEERGAGAVFFLEQEMSDAVTDMLRWVSPDHPTVECALREHGRLLAQCTKEGLRKLADDLQIHKQRLDDLVAEARNGKDAGKVAIVGAGPGPADLLTVRAAELLRAAEVIIYDDLGAAAAVEAYASSSAQRVYVGKRGGRPSITQPEIDALLVEHATLGRAVVRFKGGCPSVFSRVHSELAALRAAGIQADVVPGVSSVLAAPLAAGFPLTHPQLSRAFVVASAHDTSAMDWPALVAMDTLVLLMGGSGLEAIAGALQQHGRAADTPVAIIRSAAGADQTVWRGALGSIVAQTAGERLSPCIIVVSCLESLSGPQRLWALVARDPFGRCNSWPGEPPASGASLLPARLQRVLCVSARAQAGEPATQAAPTATAAAAQQEPAGGAPKPEFVVVNFYHLVDVERPWEIINASKRWLEGKEVRGRIYFSEQGVNAQYGGVKEDAVAYVQWLESQPVFKGLFYTVWPAEEHMYPKLRLKYRPNLISLAGGMQGLPITDPEARAIKTPPAEWKRMLTEGQQSGKMPLVLDVRNSYEWDAGHFVGAERPLEDNFHDTPTEALPTEIPPYLQDADPDQPVMIYCTGGIRCDVYGTYLRKKGFNKLYTLEGGIQNYMREEGLDHWNGSLFVFDGRMAIRPNKGEDAPLEAAAPCQVCGAAAVLPHMNCANMDCNKLFIACEACQAKFRGCCCDACQDAPRLLRPTKTKGLYGNWSDYVEGEEAPVASQIIAAGRGEGRTSRRRKRQQVAKERDQAKRAVKVERRRHAKEVMAQLGGKLAEGDAAPAAPAVPAGLSDEQAERHARLERMRELRQRLQAASPWENTNSNVTFKCKEGPTGVHSVIDKVPSYTFDCAFAQGRTSDQIMVPSPSGTKDDLPIYRRAAFNTSGCVSGIKYITRTNTTGGVPSDPTCTAGEANTIQSIDYAADFGFWICA</sequence>
<dbReference type="InterPro" id="IPR014776">
    <property type="entry name" value="4pyrrole_Mease_sub2"/>
</dbReference>
<keyword evidence="2" id="KW-0489">Methyltransferase</keyword>
<dbReference type="Proteomes" id="UP000239649">
    <property type="component" value="Unassembled WGS sequence"/>
</dbReference>
<dbReference type="Gene3D" id="3.30.950.10">
    <property type="entry name" value="Methyltransferase, Cobalt-precorrin-4 Transmethylase, Domain 2"/>
    <property type="match status" value="1"/>
</dbReference>
<keyword evidence="6" id="KW-0175">Coiled coil</keyword>
<dbReference type="InterPro" id="IPR006366">
    <property type="entry name" value="CobA/CysG_C"/>
</dbReference>
<feature type="region of interest" description="Disordered" evidence="7">
    <location>
        <begin position="1"/>
        <end position="21"/>
    </location>
</feature>
<dbReference type="PROSITE" id="PS00839">
    <property type="entry name" value="SUMT_1"/>
    <property type="match status" value="1"/>
</dbReference>
<keyword evidence="4" id="KW-0949">S-adenosyl-L-methionine</keyword>
<feature type="compositionally biased region" description="Low complexity" evidence="7">
    <location>
        <begin position="413"/>
        <end position="428"/>
    </location>
</feature>
<feature type="coiled-coil region" evidence="6">
    <location>
        <begin position="235"/>
        <end position="262"/>
    </location>
</feature>
<reference evidence="9 10" key="1">
    <citation type="journal article" date="2018" name="Plant J.">
        <title>Genome sequences of Chlorella sorokiniana UTEX 1602 and Micractinium conductrix SAG 241.80: implications to maltose excretion by a green alga.</title>
        <authorList>
            <person name="Arriola M.B."/>
            <person name="Velmurugan N."/>
            <person name="Zhang Y."/>
            <person name="Plunkett M.H."/>
            <person name="Hondzo H."/>
            <person name="Barney B.M."/>
        </authorList>
    </citation>
    <scope>NUCLEOTIDE SEQUENCE [LARGE SCALE GENOMIC DNA]</scope>
    <source>
        <strain evidence="9 10">SAG 241.80</strain>
    </source>
</reference>
<dbReference type="InterPro" id="IPR001763">
    <property type="entry name" value="Rhodanese-like_dom"/>
</dbReference>
<keyword evidence="3" id="KW-0808">Transferase</keyword>
<dbReference type="Pfam" id="PF17773">
    <property type="entry name" value="UPF0176_N"/>
    <property type="match status" value="1"/>
</dbReference>
<dbReference type="Gene3D" id="3.40.1010.10">
    <property type="entry name" value="Cobalt-precorrin-4 Transmethylase, Domain 1"/>
    <property type="match status" value="1"/>
</dbReference>
<evidence type="ECO:0000256" key="7">
    <source>
        <dbReference type="SAM" id="MobiDB-lite"/>
    </source>
</evidence>
<dbReference type="Gene3D" id="3.30.70.100">
    <property type="match status" value="1"/>
</dbReference>
<evidence type="ECO:0000313" key="10">
    <source>
        <dbReference type="Proteomes" id="UP000239649"/>
    </source>
</evidence>
<dbReference type="InterPro" id="IPR040503">
    <property type="entry name" value="TRHO_N"/>
</dbReference>
<feature type="compositionally biased region" description="Low complexity" evidence="7">
    <location>
        <begin position="1"/>
        <end position="14"/>
    </location>
</feature>